<sequence>MRVPERVSTTFWRAVTAWLLLYWQFSTPGRGPELPFWPHPCMRKASERPTATVHEVARVAGVSAATVSRLLNGTAKVSDDKRQAIEQAIERLNYKPNVLAQNLKTGSSRTVGILTQSLASGYFADAMAGVDDALQGTGYAPLIVSGHWHADEEAERIELLIARRVDGLVILSGNLEDAQILALSEQVPIVVFGRDLQGPRTYGFSLDNYRGACDAVEHLVAHGHRDIAFIAGPSDHRDALARLAGYRDTLAKHGIKAQRKLVLQGDFSESGGLRAVERLLASNQRFTAIFAANDLTAYGARLALFRRGITVPDEVSVVGFDDLHSSMYTTPPLTTVRQPLFDVGQRLGRAILRMIRQQPLELEVPEPSLVVRESVRAI</sequence>
<keyword evidence="1" id="KW-0678">Repressor</keyword>
<evidence type="ECO:0000256" key="2">
    <source>
        <dbReference type="ARBA" id="ARBA00023015"/>
    </source>
</evidence>
<dbReference type="InterPro" id="IPR010982">
    <property type="entry name" value="Lambda_DNA-bd_dom_sf"/>
</dbReference>
<proteinExistence type="predicted"/>
<dbReference type="Proteomes" id="UP001163336">
    <property type="component" value="Chromosome"/>
</dbReference>
<keyword evidence="2" id="KW-0805">Transcription regulation</keyword>
<dbReference type="InterPro" id="IPR001387">
    <property type="entry name" value="Cro/C1-type_HTH"/>
</dbReference>
<dbReference type="Pfam" id="PF00356">
    <property type="entry name" value="LacI"/>
    <property type="match status" value="1"/>
</dbReference>
<dbReference type="SUPFAM" id="SSF53822">
    <property type="entry name" value="Periplasmic binding protein-like I"/>
    <property type="match status" value="1"/>
</dbReference>
<dbReference type="Gene3D" id="1.10.260.40">
    <property type="entry name" value="lambda repressor-like DNA-binding domains"/>
    <property type="match status" value="1"/>
</dbReference>
<dbReference type="PROSITE" id="PS50932">
    <property type="entry name" value="HTH_LACI_2"/>
    <property type="match status" value="1"/>
</dbReference>
<evidence type="ECO:0000259" key="5">
    <source>
        <dbReference type="PROSITE" id="PS50932"/>
    </source>
</evidence>
<dbReference type="PRINTS" id="PR00036">
    <property type="entry name" value="HTHLACI"/>
</dbReference>
<gene>
    <name evidence="7" type="ORF">MasN3_29530</name>
</gene>
<name>A0ABN6TEP3_9BURK</name>
<dbReference type="CDD" id="cd01392">
    <property type="entry name" value="HTH_LacI"/>
    <property type="match status" value="1"/>
</dbReference>
<protein>
    <submittedName>
        <fullName evidence="7">LacI family transcriptional regulator</fullName>
    </submittedName>
</protein>
<evidence type="ECO:0000313" key="8">
    <source>
        <dbReference type="Proteomes" id="UP001163336"/>
    </source>
</evidence>
<dbReference type="EMBL" id="AP026966">
    <property type="protein sequence ID" value="BDT59459.1"/>
    <property type="molecule type" value="Genomic_DNA"/>
</dbReference>
<dbReference type="InterPro" id="IPR046335">
    <property type="entry name" value="LacI/GalR-like_sensor"/>
</dbReference>
<keyword evidence="8" id="KW-1185">Reference proteome</keyword>
<evidence type="ECO:0000256" key="1">
    <source>
        <dbReference type="ARBA" id="ARBA00022491"/>
    </source>
</evidence>
<dbReference type="SUPFAM" id="SSF47413">
    <property type="entry name" value="lambda repressor-like DNA-binding domains"/>
    <property type="match status" value="1"/>
</dbReference>
<dbReference type="InterPro" id="IPR028082">
    <property type="entry name" value="Peripla_BP_I"/>
</dbReference>
<dbReference type="SMART" id="SM00354">
    <property type="entry name" value="HTH_LACI"/>
    <property type="match status" value="1"/>
</dbReference>
<accession>A0ABN6TEP3</accession>
<dbReference type="Gene3D" id="3.40.50.2300">
    <property type="match status" value="2"/>
</dbReference>
<dbReference type="InterPro" id="IPR000843">
    <property type="entry name" value="HTH_LacI"/>
</dbReference>
<feature type="domain" description="HTH cro/C1-type" evidence="6">
    <location>
        <begin position="52"/>
        <end position="99"/>
    </location>
</feature>
<evidence type="ECO:0000256" key="3">
    <source>
        <dbReference type="ARBA" id="ARBA00023125"/>
    </source>
</evidence>
<organism evidence="7 8">
    <name type="scientific">Massilia varians</name>
    <dbReference type="NCBI Taxonomy" id="457921"/>
    <lineage>
        <taxon>Bacteria</taxon>
        <taxon>Pseudomonadati</taxon>
        <taxon>Pseudomonadota</taxon>
        <taxon>Betaproteobacteria</taxon>
        <taxon>Burkholderiales</taxon>
        <taxon>Oxalobacteraceae</taxon>
        <taxon>Telluria group</taxon>
        <taxon>Massilia</taxon>
    </lineage>
</organism>
<keyword evidence="4" id="KW-0804">Transcription</keyword>
<dbReference type="PROSITE" id="PS50943">
    <property type="entry name" value="HTH_CROC1"/>
    <property type="match status" value="1"/>
</dbReference>
<evidence type="ECO:0000259" key="6">
    <source>
        <dbReference type="PROSITE" id="PS50943"/>
    </source>
</evidence>
<dbReference type="PANTHER" id="PTHR30146">
    <property type="entry name" value="LACI-RELATED TRANSCRIPTIONAL REPRESSOR"/>
    <property type="match status" value="1"/>
</dbReference>
<feature type="domain" description="HTH lacI-type" evidence="5">
    <location>
        <begin position="51"/>
        <end position="105"/>
    </location>
</feature>
<keyword evidence="3" id="KW-0238">DNA-binding</keyword>
<reference evidence="7" key="1">
    <citation type="submission" date="2022-11" db="EMBL/GenBank/DDBJ databases">
        <title>Isolation and characterization of PLA-degrading bacterium Massilia sp. from Antarctic soil.</title>
        <authorList>
            <person name="Sato K."/>
            <person name="Gomez-Fuentes C."/>
            <person name="Ahmad S.A."/>
            <person name="Zulkharnain A."/>
        </authorList>
    </citation>
    <scope>NUCLEOTIDE SEQUENCE</scope>
    <source>
        <strain evidence="7">N-3</strain>
    </source>
</reference>
<dbReference type="CDD" id="cd06290">
    <property type="entry name" value="PBP1_LacI-like"/>
    <property type="match status" value="1"/>
</dbReference>
<dbReference type="Pfam" id="PF13377">
    <property type="entry name" value="Peripla_BP_3"/>
    <property type="match status" value="1"/>
</dbReference>
<dbReference type="PROSITE" id="PS00356">
    <property type="entry name" value="HTH_LACI_1"/>
    <property type="match status" value="1"/>
</dbReference>
<dbReference type="PANTHER" id="PTHR30146:SF148">
    <property type="entry name" value="HTH-TYPE TRANSCRIPTIONAL REPRESSOR PURR-RELATED"/>
    <property type="match status" value="1"/>
</dbReference>
<evidence type="ECO:0000313" key="7">
    <source>
        <dbReference type="EMBL" id="BDT59459.1"/>
    </source>
</evidence>
<evidence type="ECO:0000256" key="4">
    <source>
        <dbReference type="ARBA" id="ARBA00023163"/>
    </source>
</evidence>